<dbReference type="Proteomes" id="UP000694568">
    <property type="component" value="Unplaced"/>
</dbReference>
<dbReference type="GO" id="GO:0042796">
    <property type="term" value="P:snRNA transcription by RNA polymerase III"/>
    <property type="evidence" value="ECO:0007669"/>
    <property type="project" value="TreeGrafter"/>
</dbReference>
<dbReference type="PANTHER" id="PTHR15131:SF3">
    <property type="entry name" value="SNRNA-ACTIVATING PROTEIN COMPLEX SUBUNIT 1"/>
    <property type="match status" value="1"/>
</dbReference>
<dbReference type="InterPro" id="IPR019188">
    <property type="entry name" value="SNAPC1"/>
</dbReference>
<organism evidence="2 3">
    <name type="scientific">Sander lucioperca</name>
    <name type="common">Pike-perch</name>
    <name type="synonym">Perca lucioperca</name>
    <dbReference type="NCBI Taxonomy" id="283035"/>
    <lineage>
        <taxon>Eukaryota</taxon>
        <taxon>Metazoa</taxon>
        <taxon>Chordata</taxon>
        <taxon>Craniata</taxon>
        <taxon>Vertebrata</taxon>
        <taxon>Euteleostomi</taxon>
        <taxon>Actinopterygii</taxon>
        <taxon>Neopterygii</taxon>
        <taxon>Teleostei</taxon>
        <taxon>Neoteleostei</taxon>
        <taxon>Acanthomorphata</taxon>
        <taxon>Eupercaria</taxon>
        <taxon>Perciformes</taxon>
        <taxon>Percoidei</taxon>
        <taxon>Percidae</taxon>
        <taxon>Luciopercinae</taxon>
        <taxon>Sander</taxon>
    </lineage>
</organism>
<feature type="compositionally biased region" description="Basic and acidic residues" evidence="1">
    <location>
        <begin position="264"/>
        <end position="274"/>
    </location>
</feature>
<dbReference type="Pfam" id="PF09808">
    <property type="entry name" value="SNAPC1"/>
    <property type="match status" value="1"/>
</dbReference>
<gene>
    <name evidence="2" type="primary">LOC116062492</name>
</gene>
<dbReference type="PANTHER" id="PTHR15131">
    <property type="entry name" value="SMALL NUCLEAR RNA ACTIVATING COMPLEX, POLYPEPTIDE 1"/>
    <property type="match status" value="1"/>
</dbReference>
<proteinExistence type="predicted"/>
<dbReference type="OrthoDB" id="20127at2759"/>
<evidence type="ECO:0000256" key="1">
    <source>
        <dbReference type="SAM" id="MobiDB-lite"/>
    </source>
</evidence>
<reference evidence="2" key="2">
    <citation type="submission" date="2025-09" db="UniProtKB">
        <authorList>
            <consortium name="Ensembl"/>
        </authorList>
    </citation>
    <scope>IDENTIFICATION</scope>
</reference>
<accession>A0A8C9XZ94</accession>
<feature type="compositionally biased region" description="Polar residues" evidence="1">
    <location>
        <begin position="364"/>
        <end position="373"/>
    </location>
</feature>
<feature type="compositionally biased region" description="Polar residues" evidence="1">
    <location>
        <begin position="282"/>
        <end position="292"/>
    </location>
</feature>
<dbReference type="GO" id="GO:0042795">
    <property type="term" value="P:snRNA transcription by RNA polymerase II"/>
    <property type="evidence" value="ECO:0007669"/>
    <property type="project" value="TreeGrafter"/>
</dbReference>
<protein>
    <submittedName>
        <fullName evidence="2">snRNA-activating protein complex subunit 1-like</fullName>
    </submittedName>
</protein>
<dbReference type="Ensembl" id="ENSSLUT00000018327.1">
    <property type="protein sequence ID" value="ENSSLUP00000017759.1"/>
    <property type="gene ID" value="ENSSLUG00000008303.1"/>
</dbReference>
<dbReference type="AlphaFoldDB" id="A0A8C9XZ94"/>
<feature type="compositionally biased region" description="Polar residues" evidence="1">
    <location>
        <begin position="304"/>
        <end position="319"/>
    </location>
</feature>
<evidence type="ECO:0000313" key="3">
    <source>
        <dbReference type="Proteomes" id="UP000694568"/>
    </source>
</evidence>
<dbReference type="RefSeq" id="XP_031173052.1">
    <property type="nucleotide sequence ID" value="XM_031317192.2"/>
</dbReference>
<name>A0A8C9XZ94_SANLU</name>
<dbReference type="GeneTree" id="ENSGT00390000018691"/>
<sequence length="373" mass="42909">MPRKPPVYSAFFYDPLTEDVEQLLARFQHTDSVRYELFSAIWREIGFSDVFRGIPSVAELKRFCRVALATAVKYFLPPYSYQIRVGGLYLMFGLYHTQLAIPPVKIRLALRDWAPTQKFLKDSLNYGHHDVVYIYEKLVANKAIHYTAMPHFLSFQKQLKPKRDAVCTEFLGRSTAVQELFSADILEEMSNIQSHYEQLKEATVEVSCQATMTHRNFSAQLKDSMSEFITWQKKTFSQENKGKKSVVDDCDDDDDDDDDEDDEVEKHAEAESSSRARLLSSIKQKSYSNFQEASKARRHRQAETVESSSSGADQVQETGARQRKRPPSLRARTQKSLGVTRDDSKLQTWLLSAPKKQERVPVKRTNQTAPFKP</sequence>
<dbReference type="KEGG" id="sluc:116062492"/>
<dbReference type="GO" id="GO:0019185">
    <property type="term" value="C:snRNA-activating protein complex"/>
    <property type="evidence" value="ECO:0007669"/>
    <property type="project" value="TreeGrafter"/>
</dbReference>
<reference evidence="2" key="1">
    <citation type="submission" date="2025-08" db="UniProtKB">
        <authorList>
            <consortium name="Ensembl"/>
        </authorList>
    </citation>
    <scope>IDENTIFICATION</scope>
</reference>
<feature type="compositionally biased region" description="Acidic residues" evidence="1">
    <location>
        <begin position="248"/>
        <end position="263"/>
    </location>
</feature>
<evidence type="ECO:0000313" key="2">
    <source>
        <dbReference type="Ensembl" id="ENSSLUP00000017759.1"/>
    </source>
</evidence>
<feature type="region of interest" description="Disordered" evidence="1">
    <location>
        <begin position="242"/>
        <end position="373"/>
    </location>
</feature>
<dbReference type="GeneID" id="116062492"/>
<keyword evidence="3" id="KW-1185">Reference proteome</keyword>
<dbReference type="GO" id="GO:0043565">
    <property type="term" value="F:sequence-specific DNA binding"/>
    <property type="evidence" value="ECO:0007669"/>
    <property type="project" value="TreeGrafter"/>
</dbReference>